<gene>
    <name evidence="1" type="ORF">AAG570_010086</name>
</gene>
<evidence type="ECO:0000313" key="1">
    <source>
        <dbReference type="EMBL" id="KAL1132129.1"/>
    </source>
</evidence>
<protein>
    <submittedName>
        <fullName evidence="1">Uncharacterized protein</fullName>
    </submittedName>
</protein>
<organism evidence="1 2">
    <name type="scientific">Ranatra chinensis</name>
    <dbReference type="NCBI Taxonomy" id="642074"/>
    <lineage>
        <taxon>Eukaryota</taxon>
        <taxon>Metazoa</taxon>
        <taxon>Ecdysozoa</taxon>
        <taxon>Arthropoda</taxon>
        <taxon>Hexapoda</taxon>
        <taxon>Insecta</taxon>
        <taxon>Pterygota</taxon>
        <taxon>Neoptera</taxon>
        <taxon>Paraneoptera</taxon>
        <taxon>Hemiptera</taxon>
        <taxon>Heteroptera</taxon>
        <taxon>Panheteroptera</taxon>
        <taxon>Nepomorpha</taxon>
        <taxon>Nepidae</taxon>
        <taxon>Ranatrinae</taxon>
        <taxon>Ranatra</taxon>
    </lineage>
</organism>
<comment type="caution">
    <text evidence="1">The sequence shown here is derived from an EMBL/GenBank/DDBJ whole genome shotgun (WGS) entry which is preliminary data.</text>
</comment>
<proteinExistence type="predicted"/>
<accession>A0ABD0YLP2</accession>
<dbReference type="EMBL" id="JBFDAA010000005">
    <property type="protein sequence ID" value="KAL1132129.1"/>
    <property type="molecule type" value="Genomic_DNA"/>
</dbReference>
<keyword evidence="2" id="KW-1185">Reference proteome</keyword>
<evidence type="ECO:0000313" key="2">
    <source>
        <dbReference type="Proteomes" id="UP001558652"/>
    </source>
</evidence>
<name>A0ABD0YLP2_9HEMI</name>
<dbReference type="Proteomes" id="UP001558652">
    <property type="component" value="Unassembled WGS sequence"/>
</dbReference>
<reference evidence="1 2" key="1">
    <citation type="submission" date="2024-07" db="EMBL/GenBank/DDBJ databases">
        <title>Chromosome-level genome assembly of the water stick insect Ranatra chinensis (Heteroptera: Nepidae).</title>
        <authorList>
            <person name="Liu X."/>
        </authorList>
    </citation>
    <scope>NUCLEOTIDE SEQUENCE [LARGE SCALE GENOMIC DNA]</scope>
    <source>
        <strain evidence="1">Cailab_2021Rc</strain>
        <tissue evidence="1">Muscle</tissue>
    </source>
</reference>
<sequence>MPLILDVSPNPLDRRAVIEAPHDDPVGPLGLQLPVAVRCQWRDNNVVHPGPACEPVGPDEGRKCVTQPLKVTSATWVGGGLAVAVAEVVAAGLLLVPAEAEEGVVVIGDEASGLWAIVNDVPDVDAVAVLMPVVAVGAGFVAAVLKSRVLSSGGVPGAAILHGCRTKTQPSDQDMSINDIYTTEDNEKAFSYADVIVFLEGRERVEDRIEKIIEDYEYFKLKDGVTRSRTGVAEQGMRAQGGKLSEKPQCASLKRLAM</sequence>
<dbReference type="AlphaFoldDB" id="A0ABD0YLP2"/>